<evidence type="ECO:0000256" key="7">
    <source>
        <dbReference type="ARBA" id="ARBA00023125"/>
    </source>
</evidence>
<dbReference type="PANTHER" id="PTHR45718">
    <property type="entry name" value="TRANSCRIPTIONAL ACTIVATOR CUBITUS INTERRUPTUS"/>
    <property type="match status" value="1"/>
</dbReference>
<feature type="domain" description="C2H2-type" evidence="13">
    <location>
        <begin position="619"/>
        <end position="648"/>
    </location>
</feature>
<dbReference type="EMBL" id="OU015567">
    <property type="protein sequence ID" value="CAG5112360.1"/>
    <property type="molecule type" value="Genomic_DNA"/>
</dbReference>
<evidence type="ECO:0000256" key="4">
    <source>
        <dbReference type="ARBA" id="ARBA00022737"/>
    </source>
</evidence>
<feature type="compositionally biased region" description="Low complexity" evidence="11">
    <location>
        <begin position="291"/>
        <end position="302"/>
    </location>
</feature>
<evidence type="ECO:0000256" key="1">
    <source>
        <dbReference type="ARBA" id="ARBA00004123"/>
    </source>
</evidence>
<keyword evidence="6" id="KW-0862">Zinc</keyword>
<dbReference type="InterPro" id="IPR056436">
    <property type="entry name" value="Znf-C2H2_ZIC1-5/GLI1-3-like"/>
</dbReference>
<dbReference type="InterPro" id="IPR013087">
    <property type="entry name" value="Znf_C2H2_type"/>
</dbReference>
<keyword evidence="7" id="KW-0238">DNA-binding</keyword>
<dbReference type="Pfam" id="PF18366">
    <property type="entry name" value="zf_ZIC"/>
    <property type="match status" value="1"/>
</dbReference>
<keyword evidence="8" id="KW-0539">Nucleus</keyword>
<dbReference type="InterPro" id="IPR043359">
    <property type="entry name" value="GLI-like"/>
</dbReference>
<evidence type="ECO:0000259" key="13">
    <source>
        <dbReference type="PROSITE" id="PS50157"/>
    </source>
</evidence>
<dbReference type="Pfam" id="PF00096">
    <property type="entry name" value="zf-C2H2"/>
    <property type="match status" value="2"/>
</dbReference>
<dbReference type="InterPro" id="IPR001841">
    <property type="entry name" value="Znf_RING"/>
</dbReference>
<dbReference type="SUPFAM" id="SSF57850">
    <property type="entry name" value="RING/U-box"/>
    <property type="match status" value="1"/>
</dbReference>
<dbReference type="InterPro" id="IPR041643">
    <property type="entry name" value="Znf_ZIC"/>
</dbReference>
<feature type="coiled-coil region" evidence="10">
    <location>
        <begin position="142"/>
        <end position="183"/>
    </location>
</feature>
<feature type="domain" description="C2H2-type" evidence="13">
    <location>
        <begin position="589"/>
        <end position="618"/>
    </location>
</feature>
<dbReference type="PANTHER" id="PTHR45718:SF8">
    <property type="entry name" value="GLIS FAMILY ZINC FINGER 2"/>
    <property type="match status" value="1"/>
</dbReference>
<keyword evidence="10" id="KW-0175">Coiled coil</keyword>
<dbReference type="InterPro" id="IPR013083">
    <property type="entry name" value="Znf_RING/FYVE/PHD"/>
</dbReference>
<evidence type="ECO:0000259" key="12">
    <source>
        <dbReference type="PROSITE" id="PS50089"/>
    </source>
</evidence>
<feature type="domain" description="C2H2-type" evidence="13">
    <location>
        <begin position="561"/>
        <end position="588"/>
    </location>
</feature>
<protein>
    <submittedName>
        <fullName evidence="14">Oidioi.mRNA.OKI2018_I69.chr2.g6583.t1.cds</fullName>
    </submittedName>
</protein>
<evidence type="ECO:0000256" key="8">
    <source>
        <dbReference type="ARBA" id="ARBA00023242"/>
    </source>
</evidence>
<comment type="similarity">
    <text evidence="2">Belongs to the GLI C2H2-type zinc-finger protein family.</text>
</comment>
<evidence type="ECO:0000313" key="14">
    <source>
        <dbReference type="EMBL" id="CAG5112360.1"/>
    </source>
</evidence>
<evidence type="ECO:0000256" key="9">
    <source>
        <dbReference type="PROSITE-ProRule" id="PRU00042"/>
    </source>
</evidence>
<feature type="compositionally biased region" description="Low complexity" evidence="11">
    <location>
        <begin position="686"/>
        <end position="705"/>
    </location>
</feature>
<dbReference type="PROSITE" id="PS50089">
    <property type="entry name" value="ZF_RING_2"/>
    <property type="match status" value="1"/>
</dbReference>
<comment type="subcellular location">
    <subcellularLocation>
        <location evidence="1">Nucleus</location>
    </subcellularLocation>
</comment>
<feature type="region of interest" description="Disordered" evidence="11">
    <location>
        <begin position="677"/>
        <end position="716"/>
    </location>
</feature>
<evidence type="ECO:0000256" key="11">
    <source>
        <dbReference type="SAM" id="MobiDB-lite"/>
    </source>
</evidence>
<proteinExistence type="inferred from homology"/>
<keyword evidence="3" id="KW-0479">Metal-binding</keyword>
<dbReference type="Gene3D" id="3.30.160.60">
    <property type="entry name" value="Classic Zinc Finger"/>
    <property type="match status" value="4"/>
</dbReference>
<feature type="compositionally biased region" description="Basic and acidic residues" evidence="11">
    <location>
        <begin position="707"/>
        <end position="716"/>
    </location>
</feature>
<evidence type="ECO:0000256" key="3">
    <source>
        <dbReference type="ARBA" id="ARBA00022723"/>
    </source>
</evidence>
<dbReference type="InterPro" id="IPR036236">
    <property type="entry name" value="Znf_C2H2_sf"/>
</dbReference>
<accession>A0ABN7TA28</accession>
<evidence type="ECO:0000256" key="2">
    <source>
        <dbReference type="ARBA" id="ARBA00010831"/>
    </source>
</evidence>
<evidence type="ECO:0000256" key="6">
    <source>
        <dbReference type="ARBA" id="ARBA00022833"/>
    </source>
</evidence>
<keyword evidence="5 9" id="KW-0863">Zinc-finger</keyword>
<dbReference type="PROSITE" id="PS00028">
    <property type="entry name" value="ZINC_FINGER_C2H2_1"/>
    <property type="match status" value="3"/>
</dbReference>
<dbReference type="PROSITE" id="PS50157">
    <property type="entry name" value="ZINC_FINGER_C2H2_2"/>
    <property type="match status" value="4"/>
</dbReference>
<feature type="region of interest" description="Disordered" evidence="11">
    <location>
        <begin position="287"/>
        <end position="350"/>
    </location>
</feature>
<evidence type="ECO:0000256" key="5">
    <source>
        <dbReference type="ARBA" id="ARBA00022771"/>
    </source>
</evidence>
<reference evidence="14 15" key="1">
    <citation type="submission" date="2021-04" db="EMBL/GenBank/DDBJ databases">
        <authorList>
            <person name="Bliznina A."/>
        </authorList>
    </citation>
    <scope>NUCLEOTIDE SEQUENCE [LARGE SCALE GENOMIC DNA]</scope>
</reference>
<sequence>MGIEGELKNGEAKATPNRTFAEICSCPVCMEVFKDPVQLSCCFNHLCRGCFDRSAQEGCPMCRNRNVRSERVAPSLKKHLRKVRMLCKHTTCPQNKEGISVADYESHVQFCRHAPEMCEFCEQNFSQLMISAHKENDCTERWKRSARSAKDLEQENSRLKNEVHRLKRELQNKDDENQRHVRAIQQTDYDIKLLKEDIRRRDSEISILKEHNENHGQIMAKTMREQMEAMLRTMTINGQVPVHSMNPGPIPSQGFSPYAPPPQQTNNSNIGGLNQSYQSEIEYLTSTQDLSRSGGSTSSTSSFVNKSYEKENPFRKHPIMSTPSLENVEEQRTTSNQKHAMPAPPAPTNVSVARGFWNKTRLTTINVQIRHKGQTVKNVVLNVESADNLEAQILNEVQLSGLYRLFYNFEGEEDAGFFKDEDIYYCNSNLYRKMTVASVSYPQGFEGYYPKDTFYTNQTQPQTVSFGHATYLSSQDPQFHSWQLGGGVYPSQIGSVSSAMSNLFPPFSRSSAQKVDIACQWILPNGQQCGQQFQFMSDVVHHVTMDHVGGPENVDHACYWAGCSRDCAPFKAKYKLVNHIRVHTGEKPFVCPFPSCGKTFARSENLKIHKRTHTGEKPFKCEFKGCDRRFANSSDRKKHSNVHFTEKPYQCKVEGCGKTYTHPSSLRKHLKVHENLETPNSEKISDANSINSSNSIGSQSPINNSHNSEDSHQDHRERLPSFERIQDANAGVPIVYDTQPNAFPAEHYSSYQGFLETDHGAQPAAIESQPPVSNSGLDLNLWSNSYWSQPQIIQQQTF</sequence>
<dbReference type="SMART" id="SM00355">
    <property type="entry name" value="ZnF_C2H2"/>
    <property type="match status" value="4"/>
</dbReference>
<organism evidence="14 15">
    <name type="scientific">Oikopleura dioica</name>
    <name type="common">Tunicate</name>
    <dbReference type="NCBI Taxonomy" id="34765"/>
    <lineage>
        <taxon>Eukaryota</taxon>
        <taxon>Metazoa</taxon>
        <taxon>Chordata</taxon>
        <taxon>Tunicata</taxon>
        <taxon>Appendicularia</taxon>
        <taxon>Copelata</taxon>
        <taxon>Oikopleuridae</taxon>
        <taxon>Oikopleura</taxon>
    </lineage>
</organism>
<feature type="domain" description="C2H2-type" evidence="13">
    <location>
        <begin position="649"/>
        <end position="678"/>
    </location>
</feature>
<evidence type="ECO:0000256" key="10">
    <source>
        <dbReference type="SAM" id="Coils"/>
    </source>
</evidence>
<dbReference type="Pfam" id="PF23561">
    <property type="entry name" value="zf-C2H2_15"/>
    <property type="match status" value="1"/>
</dbReference>
<dbReference type="Gene3D" id="3.30.40.10">
    <property type="entry name" value="Zinc/RING finger domain, C3HC4 (zinc finger)"/>
    <property type="match status" value="1"/>
</dbReference>
<feature type="domain" description="RING-type" evidence="12">
    <location>
        <begin position="26"/>
        <end position="63"/>
    </location>
</feature>
<keyword evidence="15" id="KW-1185">Reference proteome</keyword>
<dbReference type="SUPFAM" id="SSF57667">
    <property type="entry name" value="beta-beta-alpha zinc fingers"/>
    <property type="match status" value="2"/>
</dbReference>
<dbReference type="SMART" id="SM00184">
    <property type="entry name" value="RING"/>
    <property type="match status" value="1"/>
</dbReference>
<keyword evidence="4" id="KW-0677">Repeat</keyword>
<evidence type="ECO:0000313" key="15">
    <source>
        <dbReference type="Proteomes" id="UP001158576"/>
    </source>
</evidence>
<dbReference type="Proteomes" id="UP001158576">
    <property type="component" value="Chromosome 2"/>
</dbReference>
<gene>
    <name evidence="14" type="ORF">OKIOD_LOCUS15348</name>
</gene>
<name>A0ABN7TA28_OIKDI</name>